<comment type="subcellular location">
    <subcellularLocation>
        <location evidence="1">Membrane</location>
    </subcellularLocation>
</comment>
<evidence type="ECO:0000259" key="5">
    <source>
        <dbReference type="Pfam" id="PF01094"/>
    </source>
</evidence>
<protein>
    <recommendedName>
        <fullName evidence="5">Receptor ligand binding region domain-containing protein</fullName>
    </recommendedName>
</protein>
<dbReference type="SUPFAM" id="SSF53822">
    <property type="entry name" value="Periplasmic binding protein-like I"/>
    <property type="match status" value="1"/>
</dbReference>
<evidence type="ECO:0000256" key="1">
    <source>
        <dbReference type="ARBA" id="ARBA00004370"/>
    </source>
</evidence>
<sequence>TLPKKRQLERLSVRGPLLLLMLITSSWGGVCGSASGINITLALLVPIGFNSTSVSSFSKNMYNTSIETHKFGIRMAQKAGFLSNVGINLLVIDTASKSQVGWSAFMAQDAIQQGAVGILAAGSSDAVAQISYVTTPHQLPICASLAAAHTLSDKKYYPYLYRFSPVAKLKAQAYVDCMLAYGWRRVSVLTEPGFGFTISGAASSSTEGFSYV</sequence>
<accession>A0A1Y2H955</accession>
<organism evidence="6 7">
    <name type="scientific">Catenaria anguillulae PL171</name>
    <dbReference type="NCBI Taxonomy" id="765915"/>
    <lineage>
        <taxon>Eukaryota</taxon>
        <taxon>Fungi</taxon>
        <taxon>Fungi incertae sedis</taxon>
        <taxon>Blastocladiomycota</taxon>
        <taxon>Blastocladiomycetes</taxon>
        <taxon>Blastocladiales</taxon>
        <taxon>Catenariaceae</taxon>
        <taxon>Catenaria</taxon>
    </lineage>
</organism>
<feature type="domain" description="Receptor ligand binding region" evidence="5">
    <location>
        <begin position="77"/>
        <end position="192"/>
    </location>
</feature>
<gene>
    <name evidence="6" type="ORF">BCR44DRAFT_1443026</name>
</gene>
<keyword evidence="7" id="KW-1185">Reference proteome</keyword>
<evidence type="ECO:0000256" key="3">
    <source>
        <dbReference type="ARBA" id="ARBA00022989"/>
    </source>
</evidence>
<keyword evidence="4" id="KW-0472">Membrane</keyword>
<evidence type="ECO:0000256" key="2">
    <source>
        <dbReference type="ARBA" id="ARBA00022692"/>
    </source>
</evidence>
<name>A0A1Y2H955_9FUNG</name>
<keyword evidence="2" id="KW-0812">Transmembrane</keyword>
<evidence type="ECO:0000313" key="7">
    <source>
        <dbReference type="Proteomes" id="UP000193411"/>
    </source>
</evidence>
<dbReference type="GO" id="GO:0016020">
    <property type="term" value="C:membrane"/>
    <property type="evidence" value="ECO:0007669"/>
    <property type="project" value="UniProtKB-SubCell"/>
</dbReference>
<dbReference type="Proteomes" id="UP000193411">
    <property type="component" value="Unassembled WGS sequence"/>
</dbReference>
<dbReference type="InterPro" id="IPR001828">
    <property type="entry name" value="ANF_lig-bd_rcpt"/>
</dbReference>
<dbReference type="InterPro" id="IPR028082">
    <property type="entry name" value="Peripla_BP_I"/>
</dbReference>
<proteinExistence type="predicted"/>
<evidence type="ECO:0000313" key="6">
    <source>
        <dbReference type="EMBL" id="ORZ31128.1"/>
    </source>
</evidence>
<dbReference type="Pfam" id="PF01094">
    <property type="entry name" value="ANF_receptor"/>
    <property type="match status" value="1"/>
</dbReference>
<feature type="non-terminal residue" evidence="6">
    <location>
        <position position="1"/>
    </location>
</feature>
<keyword evidence="3" id="KW-1133">Transmembrane helix</keyword>
<evidence type="ECO:0000256" key="4">
    <source>
        <dbReference type="ARBA" id="ARBA00023136"/>
    </source>
</evidence>
<reference evidence="6 7" key="1">
    <citation type="submission" date="2016-07" db="EMBL/GenBank/DDBJ databases">
        <title>Pervasive Adenine N6-methylation of Active Genes in Fungi.</title>
        <authorList>
            <consortium name="DOE Joint Genome Institute"/>
            <person name="Mondo S.J."/>
            <person name="Dannebaum R.O."/>
            <person name="Kuo R.C."/>
            <person name="Labutti K."/>
            <person name="Haridas S."/>
            <person name="Kuo A."/>
            <person name="Salamov A."/>
            <person name="Ahrendt S.R."/>
            <person name="Lipzen A."/>
            <person name="Sullivan W."/>
            <person name="Andreopoulos W.B."/>
            <person name="Clum A."/>
            <person name="Lindquist E."/>
            <person name="Daum C."/>
            <person name="Ramamoorthy G.K."/>
            <person name="Gryganskyi A."/>
            <person name="Culley D."/>
            <person name="Magnuson J.K."/>
            <person name="James T.Y."/>
            <person name="O'Malley M.A."/>
            <person name="Stajich J.E."/>
            <person name="Spatafora J.W."/>
            <person name="Visel A."/>
            <person name="Grigoriev I.V."/>
        </authorList>
    </citation>
    <scope>NUCLEOTIDE SEQUENCE [LARGE SCALE GENOMIC DNA]</scope>
    <source>
        <strain evidence="6 7">PL171</strain>
    </source>
</reference>
<dbReference type="Gene3D" id="3.40.50.2300">
    <property type="match status" value="2"/>
</dbReference>
<dbReference type="AlphaFoldDB" id="A0A1Y2H955"/>
<dbReference type="EMBL" id="MCFL01000066">
    <property type="protein sequence ID" value="ORZ31128.1"/>
    <property type="molecule type" value="Genomic_DNA"/>
</dbReference>
<comment type="caution">
    <text evidence="6">The sequence shown here is derived from an EMBL/GenBank/DDBJ whole genome shotgun (WGS) entry which is preliminary data.</text>
</comment>